<proteinExistence type="predicted"/>
<accession>A0A9E6ZFW5</accession>
<dbReference type="AlphaFoldDB" id="A0A9E6ZFW5"/>
<evidence type="ECO:0000259" key="1">
    <source>
        <dbReference type="Pfam" id="PF17295"/>
    </source>
</evidence>
<protein>
    <submittedName>
        <fullName evidence="2">DUF5348 domain-containing protein</fullName>
    </submittedName>
</protein>
<dbReference type="Proteomes" id="UP000829401">
    <property type="component" value="Chromosome"/>
</dbReference>
<organism evidence="2 3">
    <name type="scientific">Alicyclobacillus acidoterrestris (strain ATCC 49025 / DSM 3922 / CIP 106132 / NCIMB 13137 / GD3B)</name>
    <dbReference type="NCBI Taxonomy" id="1356854"/>
    <lineage>
        <taxon>Bacteria</taxon>
        <taxon>Bacillati</taxon>
        <taxon>Bacillota</taxon>
        <taxon>Bacilli</taxon>
        <taxon>Bacillales</taxon>
        <taxon>Alicyclobacillaceae</taxon>
        <taxon>Alicyclobacillus</taxon>
    </lineage>
</organism>
<sequence>MARRLQMFYDKELSRWVVEGKNEWYSLHCGEIVQFHIERTTLSGRLELGRTSWYIISGDVAFGLLENRRYLVSVDL</sequence>
<feature type="domain" description="DUF5348" evidence="1">
    <location>
        <begin position="6"/>
        <end position="72"/>
    </location>
</feature>
<keyword evidence="3" id="KW-1185">Reference proteome</keyword>
<evidence type="ECO:0000313" key="2">
    <source>
        <dbReference type="EMBL" id="UNO49410.1"/>
    </source>
</evidence>
<name>A0A9E6ZFW5_ALIAG</name>
<gene>
    <name evidence="2" type="ORF">K1I37_02330</name>
</gene>
<dbReference type="Pfam" id="PF17295">
    <property type="entry name" value="DUF5348"/>
    <property type="match status" value="1"/>
</dbReference>
<evidence type="ECO:0000313" key="3">
    <source>
        <dbReference type="Proteomes" id="UP000829401"/>
    </source>
</evidence>
<reference evidence="3" key="1">
    <citation type="journal article" date="2022" name="G3 (Bethesda)">
        <title>Unveiling the complete genome sequence of Alicyclobacillus acidoterrestris DSM 3922T, a taint-producing strain.</title>
        <authorList>
            <person name="Leonardo I.C."/>
            <person name="Barreto Crespo M.T."/>
            <person name="Gaspar F.B."/>
        </authorList>
    </citation>
    <scope>NUCLEOTIDE SEQUENCE [LARGE SCALE GENOMIC DNA]</scope>
    <source>
        <strain evidence="3">DSM 3922</strain>
    </source>
</reference>
<dbReference type="InterPro" id="IPR035255">
    <property type="entry name" value="DUF5348"/>
</dbReference>
<dbReference type="KEGG" id="aaco:K1I37_02330"/>
<dbReference type="EMBL" id="CP080467">
    <property type="protein sequence ID" value="UNO49410.1"/>
    <property type="molecule type" value="Genomic_DNA"/>
</dbReference>